<gene>
    <name evidence="2" type="primary">ABSGL_14138.1 scaffold 14385</name>
</gene>
<dbReference type="OrthoDB" id="6359943at2759"/>
<feature type="region of interest" description="Disordered" evidence="1">
    <location>
        <begin position="424"/>
        <end position="446"/>
    </location>
</feature>
<dbReference type="OMA" id="NRHEGIM"/>
<feature type="region of interest" description="Disordered" evidence="1">
    <location>
        <begin position="101"/>
        <end position="125"/>
    </location>
</feature>
<dbReference type="EMBL" id="LT554895">
    <property type="protein sequence ID" value="SAM08475.1"/>
    <property type="molecule type" value="Genomic_DNA"/>
</dbReference>
<evidence type="ECO:0008006" key="4">
    <source>
        <dbReference type="Google" id="ProtNLM"/>
    </source>
</evidence>
<dbReference type="Proteomes" id="UP000078561">
    <property type="component" value="Unassembled WGS sequence"/>
</dbReference>
<dbReference type="InParanoid" id="A0A163KMS1"/>
<dbReference type="PANTHER" id="PTHR47369">
    <property type="entry name" value="BTB/POZ DOMAIN-CONTAINING PROTEIN"/>
    <property type="match status" value="1"/>
</dbReference>
<dbReference type="Gene3D" id="3.30.710.10">
    <property type="entry name" value="Potassium Channel Kv1.1, Chain A"/>
    <property type="match status" value="1"/>
</dbReference>
<sequence length="708" mass="80522">MDLEHYVLESMFEKSLYSDLSLAFFHISAATTMRFDVHKAMVAQSPFLRLLLDNAHRITTIDTPSSATSAQSPTLHLTIDLMEAMTRRGFVMTPSTHIIRRQWQPQPNDTKDASTTSKDSTIDRSGLSSSHVRFALKWMYAMDRPPLLQTLKDEDTLRVLSIAVLLELDELVQGCVERYTTDQLSIHSIINDLELICQLPRQHTAYHQLRDATLLLLLRYGPDHPVHLAQLPVDYMSDVLSVDMLYVGNEYDRYCLIRQVLMAYMHSVGKITWTATGPVDQDFKRLSGFVRNPLFQPPQQQQQQQQLTASDVRLSYQKRKRIPSEELVSGDRHLKHQRLTRLSFSACIPFKELVSDASSGGVIDKATILSYLLRTTVNYSNMTFDQLAIVRQDGIVDESIVFRALWQREALERLLYPFNYQQSQAPVSPSQTQSTSSSADKRGAKQQEAVGAALDEYFDVADQDDRRRRILLGSPRFRFCASVDVALPWDNDDGWDVVEMMTNNPPPQPAATTNDDALMHAFDDGPDDDDSLWACGDEELEEELELDKDTQDLLDREPPKQTTTKTPTVRIYNKTIYSGSEYVLGYWHRVRLEAQVLPRYLVQPKSNDDTQLLVCRCELERDLAASQQDQPAAQTKTRYDIYCLNRHQVLVADRVDPEDRVLVPVSKGADDDSGYVDQIILAVDGLADRAVVEIDMMVALEIFGFSKV</sequence>
<dbReference type="AlphaFoldDB" id="A0A163KMS1"/>
<feature type="compositionally biased region" description="Basic and acidic residues" evidence="1">
    <location>
        <begin position="548"/>
        <end position="559"/>
    </location>
</feature>
<feature type="region of interest" description="Disordered" evidence="1">
    <location>
        <begin position="548"/>
        <end position="567"/>
    </location>
</feature>
<accession>A0A163KMS1</accession>
<protein>
    <recommendedName>
        <fullName evidence="4">BTB domain-containing protein</fullName>
    </recommendedName>
</protein>
<evidence type="ECO:0000313" key="2">
    <source>
        <dbReference type="EMBL" id="SAM08475.1"/>
    </source>
</evidence>
<evidence type="ECO:0000256" key="1">
    <source>
        <dbReference type="SAM" id="MobiDB-lite"/>
    </source>
</evidence>
<evidence type="ECO:0000313" key="3">
    <source>
        <dbReference type="Proteomes" id="UP000078561"/>
    </source>
</evidence>
<feature type="compositionally biased region" description="Low complexity" evidence="1">
    <location>
        <begin position="424"/>
        <end position="438"/>
    </location>
</feature>
<dbReference type="PANTHER" id="PTHR47369:SF2">
    <property type="entry name" value="BTB_POZ DOMAIN-CONTAINING PROTEIN 2"/>
    <property type="match status" value="1"/>
</dbReference>
<name>A0A163KMS1_ABSGL</name>
<proteinExistence type="predicted"/>
<reference evidence="2" key="1">
    <citation type="submission" date="2016-04" db="EMBL/GenBank/DDBJ databases">
        <authorList>
            <person name="Evans L.H."/>
            <person name="Alamgir A."/>
            <person name="Owens N."/>
            <person name="Weber N.D."/>
            <person name="Virtaneva K."/>
            <person name="Barbian K."/>
            <person name="Babar A."/>
            <person name="Rosenke K."/>
        </authorList>
    </citation>
    <scope>NUCLEOTIDE SEQUENCE [LARGE SCALE GENOMIC DNA]</scope>
    <source>
        <strain evidence="2">CBS 101.48</strain>
    </source>
</reference>
<keyword evidence="3" id="KW-1185">Reference proteome</keyword>
<organism evidence="2">
    <name type="scientific">Absidia glauca</name>
    <name type="common">Pin mould</name>
    <dbReference type="NCBI Taxonomy" id="4829"/>
    <lineage>
        <taxon>Eukaryota</taxon>
        <taxon>Fungi</taxon>
        <taxon>Fungi incertae sedis</taxon>
        <taxon>Mucoromycota</taxon>
        <taxon>Mucoromycotina</taxon>
        <taxon>Mucoromycetes</taxon>
        <taxon>Mucorales</taxon>
        <taxon>Cunninghamellaceae</taxon>
        <taxon>Absidia</taxon>
    </lineage>
</organism>
<dbReference type="InterPro" id="IPR011333">
    <property type="entry name" value="SKP1/BTB/POZ_sf"/>
</dbReference>